<sequence>MHKHAAIGTGAPLIASTGHLLTWTEAAAVIGLSSRTLRRLNAAGRFPEPVVITGLRGRRFRREDIARWLDSAGEQPAQGA</sequence>
<dbReference type="InterPro" id="IPR041657">
    <property type="entry name" value="HTH_17"/>
</dbReference>
<dbReference type="GO" id="GO:0003677">
    <property type="term" value="F:DNA binding"/>
    <property type="evidence" value="ECO:0007669"/>
    <property type="project" value="InterPro"/>
</dbReference>
<organism evidence="2 3">
    <name type="scientific">Rubrivivax gelatinosus</name>
    <name type="common">Rhodocyclus gelatinosus</name>
    <name type="synonym">Rhodopseudomonas gelatinosa</name>
    <dbReference type="NCBI Taxonomy" id="28068"/>
    <lineage>
        <taxon>Bacteria</taxon>
        <taxon>Pseudomonadati</taxon>
        <taxon>Pseudomonadota</taxon>
        <taxon>Betaproteobacteria</taxon>
        <taxon>Burkholderiales</taxon>
        <taxon>Sphaerotilaceae</taxon>
        <taxon>Rubrivivax</taxon>
    </lineage>
</organism>
<dbReference type="InterPro" id="IPR010093">
    <property type="entry name" value="SinI_DNA-bd"/>
</dbReference>
<evidence type="ECO:0000313" key="3">
    <source>
        <dbReference type="Proteomes" id="UP000295106"/>
    </source>
</evidence>
<dbReference type="GeneID" id="99684496"/>
<proteinExistence type="predicted"/>
<dbReference type="InterPro" id="IPR009061">
    <property type="entry name" value="DNA-bd_dom_put_sf"/>
</dbReference>
<accession>A0A4R2M8T1</accession>
<feature type="domain" description="Helix-turn-helix" evidence="1">
    <location>
        <begin position="20"/>
        <end position="71"/>
    </location>
</feature>
<protein>
    <submittedName>
        <fullName evidence="2">AlpA family transcriptional regulator</fullName>
    </submittedName>
</protein>
<evidence type="ECO:0000313" key="2">
    <source>
        <dbReference type="EMBL" id="TCP03072.1"/>
    </source>
</evidence>
<dbReference type="OrthoDB" id="9182156at2"/>
<dbReference type="EMBL" id="SLXD01000005">
    <property type="protein sequence ID" value="TCP03072.1"/>
    <property type="molecule type" value="Genomic_DNA"/>
</dbReference>
<dbReference type="SUPFAM" id="SSF46955">
    <property type="entry name" value="Putative DNA-binding domain"/>
    <property type="match status" value="1"/>
</dbReference>
<comment type="caution">
    <text evidence="2">The sequence shown here is derived from an EMBL/GenBank/DDBJ whole genome shotgun (WGS) entry which is preliminary data.</text>
</comment>
<gene>
    <name evidence="2" type="ORF">EV684_105238</name>
</gene>
<dbReference type="AlphaFoldDB" id="A0A4R2M8T1"/>
<dbReference type="NCBIfam" id="TIGR01764">
    <property type="entry name" value="excise"/>
    <property type="match status" value="1"/>
</dbReference>
<dbReference type="Proteomes" id="UP000295106">
    <property type="component" value="Unassembled WGS sequence"/>
</dbReference>
<evidence type="ECO:0000259" key="1">
    <source>
        <dbReference type="Pfam" id="PF12728"/>
    </source>
</evidence>
<name>A0A4R2M8T1_RUBGE</name>
<dbReference type="RefSeq" id="WP_132646768.1">
    <property type="nucleotide sequence ID" value="NZ_CP181386.1"/>
</dbReference>
<dbReference type="Pfam" id="PF12728">
    <property type="entry name" value="HTH_17"/>
    <property type="match status" value="1"/>
</dbReference>
<reference evidence="2 3" key="1">
    <citation type="submission" date="2019-03" db="EMBL/GenBank/DDBJ databases">
        <title>Genomic Encyclopedia of Type Strains, Phase IV (KMG-IV): sequencing the most valuable type-strain genomes for metagenomic binning, comparative biology and taxonomic classification.</title>
        <authorList>
            <person name="Goeker M."/>
        </authorList>
    </citation>
    <scope>NUCLEOTIDE SEQUENCE [LARGE SCALE GENOMIC DNA]</scope>
    <source>
        <strain evidence="2 3">DSM 1709</strain>
    </source>
</reference>